<dbReference type="InterPro" id="IPR025605">
    <property type="entry name" value="OST-HTH/LOTUS_dom"/>
</dbReference>
<protein>
    <submittedName>
        <fullName evidence="13 14">Zinc finger CCCH domain-containing protein 18 isoform X1</fullName>
    </submittedName>
</protein>
<sequence>MMDLSESTKIVSSRIQEIEPEHASKIVGYLLQDDGDQDMIRLAFSPDNVIRIVISNAKHTLGLSPPKQQQQQQQLQQQLQQHLQQQQQQMVYASLNNPIQYCNPYQGFPDSRVYSTSSRPLSSCRNVQITNALEDQLQRSLKFEDDNLHLRNSVNSEFLNNDGYHDQPGFVVNGTSRRLRSLIEFPPKVCHYFSKGFCKHGDNCMFLHSSSSSSSSSLGSNNTGYGNGNGNGNGNDDHYEFRVGSLKKLEMDLIELLRSRKGNPISIASLPMLYYEKYGRNLKAEGYLTESQRHGKAGYSLTRLLARLKNTICLIDRPNGQHSVILAEDASKYLEYGSDRNENGGIVPGSRQIYLTFPAESSFSEIDVSNYFNTYGLVQDVRIPSQEKRMFGFVTFVYPETVRKILAKGNPHFVCGARVLVKPYREKSRFADRKHTDKVQSSMQYKSHLFEGEAEFHSAAAPRASDYSRLMRQQFMYEHKEAIELEKTRLSESQLLPEPSERLRYFANSIDELKLAQEFPALEKFDFGFGNLNNGSSSEDNLRNVTGIQEREYKLMQNYGTQESNQAHNLPDNPFATSGRR</sequence>
<evidence type="ECO:0000259" key="11">
    <source>
        <dbReference type="PROSITE" id="PS51644"/>
    </source>
</evidence>
<keyword evidence="12" id="KW-1185">Reference proteome</keyword>
<evidence type="ECO:0000256" key="4">
    <source>
        <dbReference type="ARBA" id="ARBA00022884"/>
    </source>
</evidence>
<evidence type="ECO:0000313" key="13">
    <source>
        <dbReference type="RefSeq" id="XP_021865080.2"/>
    </source>
</evidence>
<dbReference type="RefSeq" id="XP_021865080.2">
    <property type="nucleotide sequence ID" value="XM_022009388.2"/>
</dbReference>
<feature type="domain" description="C3H1-type" evidence="10">
    <location>
        <begin position="184"/>
        <end position="211"/>
    </location>
</feature>
<feature type="domain" description="HTH OST-type" evidence="11">
    <location>
        <begin position="245"/>
        <end position="328"/>
    </location>
</feature>
<dbReference type="Pfam" id="PF23182">
    <property type="entry name" value="PABC_AtC3H46"/>
    <property type="match status" value="1"/>
</dbReference>
<dbReference type="InterPro" id="IPR012677">
    <property type="entry name" value="Nucleotide-bd_a/b_plait_sf"/>
</dbReference>
<evidence type="ECO:0000256" key="8">
    <source>
        <dbReference type="SAM" id="MobiDB-lite"/>
    </source>
</evidence>
<evidence type="ECO:0000256" key="2">
    <source>
        <dbReference type="ARBA" id="ARBA00022771"/>
    </source>
</evidence>
<dbReference type="InterPro" id="IPR036855">
    <property type="entry name" value="Znf_CCCH_sf"/>
</dbReference>
<evidence type="ECO:0000313" key="14">
    <source>
        <dbReference type="RefSeq" id="XP_056693358.1"/>
    </source>
</evidence>
<dbReference type="AlphaFoldDB" id="A0A9R0KC32"/>
<evidence type="ECO:0000256" key="1">
    <source>
        <dbReference type="ARBA" id="ARBA00022723"/>
    </source>
</evidence>
<evidence type="ECO:0000259" key="9">
    <source>
        <dbReference type="PROSITE" id="PS50102"/>
    </source>
</evidence>
<dbReference type="GO" id="GO:0003723">
    <property type="term" value="F:RNA binding"/>
    <property type="evidence" value="ECO:0007669"/>
    <property type="project" value="UniProtKB-UniRule"/>
</dbReference>
<feature type="compositionally biased region" description="Polar residues" evidence="8">
    <location>
        <begin position="559"/>
        <end position="568"/>
    </location>
</feature>
<dbReference type="InterPro" id="IPR056276">
    <property type="entry name" value="AtC3H46-like_PABC-like"/>
</dbReference>
<dbReference type="InterPro" id="IPR034365">
    <property type="entry name" value="AtC3H46-like_RRM"/>
</dbReference>
<dbReference type="Gene3D" id="3.30.70.330">
    <property type="match status" value="1"/>
</dbReference>
<dbReference type="PROSITE" id="PS50102">
    <property type="entry name" value="RRM"/>
    <property type="match status" value="1"/>
</dbReference>
<feature type="region of interest" description="Disordered" evidence="8">
    <location>
        <begin position="559"/>
        <end position="581"/>
    </location>
</feature>
<organism evidence="12 13">
    <name type="scientific">Spinacia oleracea</name>
    <name type="common">Spinach</name>
    <dbReference type="NCBI Taxonomy" id="3562"/>
    <lineage>
        <taxon>Eukaryota</taxon>
        <taxon>Viridiplantae</taxon>
        <taxon>Streptophyta</taxon>
        <taxon>Embryophyta</taxon>
        <taxon>Tracheophyta</taxon>
        <taxon>Spermatophyta</taxon>
        <taxon>Magnoliopsida</taxon>
        <taxon>eudicotyledons</taxon>
        <taxon>Gunneridae</taxon>
        <taxon>Pentapetalae</taxon>
        <taxon>Caryophyllales</taxon>
        <taxon>Chenopodiaceae</taxon>
        <taxon>Chenopodioideae</taxon>
        <taxon>Anserineae</taxon>
        <taxon>Spinacia</taxon>
    </lineage>
</organism>
<dbReference type="KEGG" id="soe:110803849"/>
<feature type="compositionally biased region" description="Low complexity" evidence="8">
    <location>
        <begin position="213"/>
        <end position="224"/>
    </location>
</feature>
<dbReference type="PROSITE" id="PS51644">
    <property type="entry name" value="HTH_OST"/>
    <property type="match status" value="1"/>
</dbReference>
<name>A0A9R0KC32_SPIOL</name>
<evidence type="ECO:0000256" key="5">
    <source>
        <dbReference type="ARBA" id="ARBA00023125"/>
    </source>
</evidence>
<dbReference type="PANTHER" id="PTHR24009:SF0">
    <property type="entry name" value="ZINC FINGER CCCH DOMAIN-CONTAINING PROTEIN 18"/>
    <property type="match status" value="1"/>
</dbReference>
<dbReference type="SUPFAM" id="SSF54928">
    <property type="entry name" value="RNA-binding domain, RBD"/>
    <property type="match status" value="1"/>
</dbReference>
<keyword evidence="2 7" id="KW-0863">Zinc-finger</keyword>
<keyword evidence="1 7" id="KW-0479">Metal-binding</keyword>
<feature type="domain" description="RRM" evidence="9">
    <location>
        <begin position="351"/>
        <end position="426"/>
    </location>
</feature>
<dbReference type="GeneID" id="110803849"/>
<keyword evidence="3 7" id="KW-0862">Zinc</keyword>
<evidence type="ECO:0000256" key="3">
    <source>
        <dbReference type="ARBA" id="ARBA00022833"/>
    </source>
</evidence>
<dbReference type="Proteomes" id="UP000813463">
    <property type="component" value="Chromosome 2"/>
</dbReference>
<keyword evidence="4 6" id="KW-0694">RNA-binding</keyword>
<evidence type="ECO:0000256" key="6">
    <source>
        <dbReference type="PROSITE-ProRule" id="PRU00176"/>
    </source>
</evidence>
<dbReference type="Pfam" id="PF00076">
    <property type="entry name" value="RRM_1"/>
    <property type="match status" value="1"/>
</dbReference>
<reference evidence="13 14" key="2">
    <citation type="submission" date="2025-05" db="UniProtKB">
        <authorList>
            <consortium name="RefSeq"/>
        </authorList>
    </citation>
    <scope>IDENTIFICATION</scope>
    <source>
        <tissue evidence="13 14">Leaf</tissue>
    </source>
</reference>
<reference evidence="12" key="1">
    <citation type="journal article" date="2021" name="Nat. Commun.">
        <title>Genomic analyses provide insights into spinach domestication and the genetic basis of agronomic traits.</title>
        <authorList>
            <person name="Cai X."/>
            <person name="Sun X."/>
            <person name="Xu C."/>
            <person name="Sun H."/>
            <person name="Wang X."/>
            <person name="Ge C."/>
            <person name="Zhang Z."/>
            <person name="Wang Q."/>
            <person name="Fei Z."/>
            <person name="Jiao C."/>
            <person name="Wang Q."/>
        </authorList>
    </citation>
    <scope>NUCLEOTIDE SEQUENCE [LARGE SCALE GENOMIC DNA]</scope>
    <source>
        <strain evidence="12">cv. Varoflay</strain>
    </source>
</reference>
<dbReference type="Gene3D" id="4.10.1000.10">
    <property type="entry name" value="Zinc finger, CCCH-type"/>
    <property type="match status" value="1"/>
</dbReference>
<dbReference type="PANTHER" id="PTHR24009">
    <property type="entry name" value="RNA-BINDING (RRM/RBD/RNP MOTIFS)"/>
    <property type="match status" value="1"/>
</dbReference>
<dbReference type="Pfam" id="PF12872">
    <property type="entry name" value="OST-HTH"/>
    <property type="match status" value="1"/>
</dbReference>
<evidence type="ECO:0000313" key="12">
    <source>
        <dbReference type="Proteomes" id="UP000813463"/>
    </source>
</evidence>
<proteinExistence type="predicted"/>
<dbReference type="InterPro" id="IPR000504">
    <property type="entry name" value="RRM_dom"/>
</dbReference>
<accession>A0A9R0KC32</accession>
<gene>
    <name evidence="13 14" type="primary">LOC110803849</name>
</gene>
<keyword evidence="5" id="KW-0238">DNA-binding</keyword>
<dbReference type="PROSITE" id="PS50103">
    <property type="entry name" value="ZF_C3H1"/>
    <property type="match status" value="1"/>
</dbReference>
<dbReference type="InterPro" id="IPR035979">
    <property type="entry name" value="RBD_domain_sf"/>
</dbReference>
<feature type="region of interest" description="Disordered" evidence="8">
    <location>
        <begin position="213"/>
        <end position="234"/>
    </location>
</feature>
<dbReference type="SMART" id="SM00360">
    <property type="entry name" value="RRM"/>
    <property type="match status" value="1"/>
</dbReference>
<feature type="zinc finger region" description="C3H1-type" evidence="7">
    <location>
        <begin position="184"/>
        <end position="211"/>
    </location>
</feature>
<dbReference type="RefSeq" id="XP_056693358.1">
    <property type="nucleotide sequence ID" value="XM_056837380.1"/>
</dbReference>
<dbReference type="SUPFAM" id="SSF90229">
    <property type="entry name" value="CCCH zinc finger"/>
    <property type="match status" value="1"/>
</dbReference>
<evidence type="ECO:0000259" key="10">
    <source>
        <dbReference type="PROSITE" id="PS50103"/>
    </source>
</evidence>
<dbReference type="GO" id="GO:0008270">
    <property type="term" value="F:zinc ion binding"/>
    <property type="evidence" value="ECO:0007669"/>
    <property type="project" value="UniProtKB-KW"/>
</dbReference>
<dbReference type="GO" id="GO:0003677">
    <property type="term" value="F:DNA binding"/>
    <property type="evidence" value="ECO:0007669"/>
    <property type="project" value="UniProtKB-KW"/>
</dbReference>
<dbReference type="Pfam" id="PF00642">
    <property type="entry name" value="zf-CCCH"/>
    <property type="match status" value="1"/>
</dbReference>
<dbReference type="SMART" id="SM00356">
    <property type="entry name" value="ZnF_C3H1"/>
    <property type="match status" value="1"/>
</dbReference>
<evidence type="ECO:0000256" key="7">
    <source>
        <dbReference type="PROSITE-ProRule" id="PRU00723"/>
    </source>
</evidence>
<dbReference type="CDD" id="cd12458">
    <property type="entry name" value="RRM_AtC3H46_like"/>
    <property type="match status" value="1"/>
</dbReference>
<dbReference type="InterPro" id="IPR000571">
    <property type="entry name" value="Znf_CCCH"/>
</dbReference>